<evidence type="ECO:0000313" key="3">
    <source>
        <dbReference type="Proteomes" id="UP001345691"/>
    </source>
</evidence>
<dbReference type="InterPro" id="IPR042569">
    <property type="entry name" value="RAC_head_sf"/>
</dbReference>
<dbReference type="Proteomes" id="UP001345691">
    <property type="component" value="Unassembled WGS sequence"/>
</dbReference>
<gene>
    <name evidence="2" type="ORF">LTR69_008801</name>
</gene>
<dbReference type="EMBL" id="JAVRRF010000022">
    <property type="protein sequence ID" value="KAK5054893.1"/>
    <property type="molecule type" value="Genomic_DNA"/>
</dbReference>
<keyword evidence="3" id="KW-1185">Reference proteome</keyword>
<organism evidence="2 3">
    <name type="scientific">Exophiala sideris</name>
    <dbReference type="NCBI Taxonomy" id="1016849"/>
    <lineage>
        <taxon>Eukaryota</taxon>
        <taxon>Fungi</taxon>
        <taxon>Dikarya</taxon>
        <taxon>Ascomycota</taxon>
        <taxon>Pezizomycotina</taxon>
        <taxon>Eurotiomycetes</taxon>
        <taxon>Chaetothyriomycetidae</taxon>
        <taxon>Chaetothyriales</taxon>
        <taxon>Herpotrichiellaceae</taxon>
        <taxon>Exophiala</taxon>
    </lineage>
</organism>
<accession>A0ABR0J2C5</accession>
<dbReference type="Gene3D" id="1.10.8.840">
    <property type="entry name" value="Ribosome-associated complex head domain"/>
    <property type="match status" value="1"/>
</dbReference>
<evidence type="ECO:0000256" key="1">
    <source>
        <dbReference type="SAM" id="MobiDB-lite"/>
    </source>
</evidence>
<name>A0ABR0J2C5_9EURO</name>
<feature type="region of interest" description="Disordered" evidence="1">
    <location>
        <begin position="9"/>
        <end position="38"/>
    </location>
</feature>
<evidence type="ECO:0000313" key="2">
    <source>
        <dbReference type="EMBL" id="KAK5054893.1"/>
    </source>
</evidence>
<reference evidence="2 3" key="1">
    <citation type="submission" date="2023-08" db="EMBL/GenBank/DDBJ databases">
        <title>Black Yeasts Isolated from many extreme environments.</title>
        <authorList>
            <person name="Coleine C."/>
            <person name="Stajich J.E."/>
            <person name="Selbmann L."/>
        </authorList>
    </citation>
    <scope>NUCLEOTIDE SEQUENCE [LARGE SCALE GENOMIC DNA]</scope>
    <source>
        <strain evidence="2 3">CCFEE 6328</strain>
    </source>
</reference>
<feature type="compositionally biased region" description="Basic and acidic residues" evidence="1">
    <location>
        <begin position="14"/>
        <end position="26"/>
    </location>
</feature>
<protein>
    <submittedName>
        <fullName evidence="2">Uncharacterized protein</fullName>
    </submittedName>
</protein>
<sequence>MCAQIKVIAQSDKNQSREAIDDDQNKANRMSNGTRTDPASVEYVTRRNTTQVTSLLERYVGRWSRRAGYLIAVKKNKRIVKAGVKDVNYFAATQPSS</sequence>
<feature type="compositionally biased region" description="Polar residues" evidence="1">
    <location>
        <begin position="27"/>
        <end position="37"/>
    </location>
</feature>
<comment type="caution">
    <text evidence="2">The sequence shown here is derived from an EMBL/GenBank/DDBJ whole genome shotgun (WGS) entry which is preliminary data.</text>
</comment>
<proteinExistence type="predicted"/>